<feature type="compositionally biased region" description="Polar residues" evidence="1">
    <location>
        <begin position="443"/>
        <end position="464"/>
    </location>
</feature>
<sequence>MRDGRLSPSARALVLKSCGAILKSPLSESTKKATPTETAAAATANATTVEIPENPKENDIDSTPYLPTNSDSTLFLSHNLPSTYSPQPSSPLSYRRRNNSHTISESGTDMVIDEAVGQDPRDSKMNNEIHENSRAHNWTHSFAHIDCEWTMRTMDTLFTASFVDFIKSEKNCEFNGRHIAMLVKDYKLDQVVHGLSWLIAGWSIESTARVLKNVFDDWLPELAAFAVAKIGADWPLRPKMGLVVAFMMMGEAPNVAALFIRSLTIGWDSNLILELITCLEFLLNELSEASRAGEITEVEPKQIIHALASMYKATSTMTNHRILMADFRLAVAKSHYLTQFAHSLACNACIHHRSCTFSSRTEPPQPACIIAATRNRHEPTTATNASSDRFRSLITQIPHSLREFFTDEASASPAFGHEGVANRSAGLSAFSRSGSSSNESNEHNGWSTAPSSISSDDASTIHQISSSASRTPHSFFSSSSSLRENSSFLHQPITSAADTNVTTIPSLVFATANPASRNPSSDNVYTTGPDGGTSAMMLVTLSSLDLVTGEEGGFGIDSIAETGIINSDGASGGVMGVGMRRGPVGMFGGGDIFLGRMGGLHIQRGDSVHSLKSNVD</sequence>
<feature type="compositionally biased region" description="Low complexity" evidence="1">
    <location>
        <begin position="465"/>
        <end position="476"/>
    </location>
</feature>
<feature type="region of interest" description="Disordered" evidence="1">
    <location>
        <begin position="430"/>
        <end position="476"/>
    </location>
</feature>
<gene>
    <name evidence="2" type="ORF">HK100_011378</name>
</gene>
<proteinExistence type="predicted"/>
<dbReference type="Proteomes" id="UP001211907">
    <property type="component" value="Unassembled WGS sequence"/>
</dbReference>
<reference evidence="2" key="1">
    <citation type="submission" date="2020-05" db="EMBL/GenBank/DDBJ databases">
        <title>Phylogenomic resolution of chytrid fungi.</title>
        <authorList>
            <person name="Stajich J.E."/>
            <person name="Amses K."/>
            <person name="Simmons R."/>
            <person name="Seto K."/>
            <person name="Myers J."/>
            <person name="Bonds A."/>
            <person name="Quandt C.A."/>
            <person name="Barry K."/>
            <person name="Liu P."/>
            <person name="Grigoriev I."/>
            <person name="Longcore J.E."/>
            <person name="James T.Y."/>
        </authorList>
    </citation>
    <scope>NUCLEOTIDE SEQUENCE</scope>
    <source>
        <strain evidence="2">JEL0513</strain>
    </source>
</reference>
<comment type="caution">
    <text evidence="2">The sequence shown here is derived from an EMBL/GenBank/DDBJ whole genome shotgun (WGS) entry which is preliminary data.</text>
</comment>
<feature type="compositionally biased region" description="Polar residues" evidence="1">
    <location>
        <begin position="65"/>
        <end position="92"/>
    </location>
</feature>
<organism evidence="2 3">
    <name type="scientific">Physocladia obscura</name>
    <dbReference type="NCBI Taxonomy" id="109957"/>
    <lineage>
        <taxon>Eukaryota</taxon>
        <taxon>Fungi</taxon>
        <taxon>Fungi incertae sedis</taxon>
        <taxon>Chytridiomycota</taxon>
        <taxon>Chytridiomycota incertae sedis</taxon>
        <taxon>Chytridiomycetes</taxon>
        <taxon>Chytridiales</taxon>
        <taxon>Chytriomycetaceae</taxon>
        <taxon>Physocladia</taxon>
    </lineage>
</organism>
<feature type="compositionally biased region" description="Low complexity" evidence="1">
    <location>
        <begin position="32"/>
        <end position="48"/>
    </location>
</feature>
<evidence type="ECO:0000313" key="2">
    <source>
        <dbReference type="EMBL" id="KAJ3124059.1"/>
    </source>
</evidence>
<evidence type="ECO:0000256" key="1">
    <source>
        <dbReference type="SAM" id="MobiDB-lite"/>
    </source>
</evidence>
<evidence type="ECO:0000313" key="3">
    <source>
        <dbReference type="Proteomes" id="UP001211907"/>
    </source>
</evidence>
<name>A0AAD5T485_9FUNG</name>
<dbReference type="EMBL" id="JADGJH010000698">
    <property type="protein sequence ID" value="KAJ3124059.1"/>
    <property type="molecule type" value="Genomic_DNA"/>
</dbReference>
<feature type="compositionally biased region" description="Low complexity" evidence="1">
    <location>
        <begin position="430"/>
        <end position="439"/>
    </location>
</feature>
<dbReference type="AlphaFoldDB" id="A0AAD5T485"/>
<protein>
    <submittedName>
        <fullName evidence="2">Uncharacterized protein</fullName>
    </submittedName>
</protein>
<keyword evidence="3" id="KW-1185">Reference proteome</keyword>
<feature type="region of interest" description="Disordered" evidence="1">
    <location>
        <begin position="25"/>
        <end position="112"/>
    </location>
</feature>
<accession>A0AAD5T485</accession>